<dbReference type="HOGENOM" id="CLU_2086472_0_0_1"/>
<accession>L7JZ28</accession>
<gene>
    <name evidence="2" type="ORF">THOM_1020</name>
</gene>
<organism evidence="2 3">
    <name type="scientific">Trachipleistophora hominis</name>
    <name type="common">Microsporidian parasite</name>
    <dbReference type="NCBI Taxonomy" id="72359"/>
    <lineage>
        <taxon>Eukaryota</taxon>
        <taxon>Fungi</taxon>
        <taxon>Fungi incertae sedis</taxon>
        <taxon>Microsporidia</taxon>
        <taxon>Pleistophoridae</taxon>
        <taxon>Trachipleistophora</taxon>
    </lineage>
</organism>
<protein>
    <submittedName>
        <fullName evidence="2">Putative DHHC-type Zn-finger protein</fullName>
    </submittedName>
</protein>
<name>L7JZ28_TRAHO</name>
<dbReference type="InParanoid" id="L7JZ28"/>
<feature type="transmembrane region" description="Helical" evidence="1">
    <location>
        <begin position="12"/>
        <end position="31"/>
    </location>
</feature>
<keyword evidence="1" id="KW-1133">Transmembrane helix</keyword>
<keyword evidence="3" id="KW-1185">Reference proteome</keyword>
<evidence type="ECO:0000313" key="2">
    <source>
        <dbReference type="EMBL" id="ELQ76022.1"/>
    </source>
</evidence>
<dbReference type="AlphaFoldDB" id="L7JZ28"/>
<evidence type="ECO:0000256" key="1">
    <source>
        <dbReference type="SAM" id="Phobius"/>
    </source>
</evidence>
<dbReference type="OMA" id="DDNFNIR"/>
<reference evidence="2 3" key="1">
    <citation type="journal article" date="2012" name="PLoS Pathog.">
        <title>The genome of the obligate intracellular parasite Trachipleistophora hominis: new insights into microsporidian genome dynamics and reductive evolution.</title>
        <authorList>
            <person name="Heinz E."/>
            <person name="Williams T.A."/>
            <person name="Nakjang S."/>
            <person name="Noel C.J."/>
            <person name="Swan D.C."/>
            <person name="Goldberg A.V."/>
            <person name="Harris S.R."/>
            <person name="Weinmaier T."/>
            <person name="Markert S."/>
            <person name="Becher D."/>
            <person name="Bernhardt J."/>
            <person name="Dagan T."/>
            <person name="Hacker C."/>
            <person name="Lucocq J.M."/>
            <person name="Schweder T."/>
            <person name="Rattei T."/>
            <person name="Hall N."/>
            <person name="Hirt R.P."/>
            <person name="Embley T.M."/>
        </authorList>
    </citation>
    <scope>NUCLEOTIDE SEQUENCE [LARGE SCALE GENOMIC DNA]</scope>
</reference>
<evidence type="ECO:0000313" key="3">
    <source>
        <dbReference type="Proteomes" id="UP000011185"/>
    </source>
</evidence>
<dbReference type="VEuPathDB" id="MicrosporidiaDB:THOM_1020"/>
<dbReference type="EMBL" id="JH993888">
    <property type="protein sequence ID" value="ELQ76022.1"/>
    <property type="molecule type" value="Genomic_DNA"/>
</dbReference>
<sequence>MTFYVLASISNAIILIISFSLLVSNTILILYNETTIERLTLNEFHAGDDSYRNIFEKDLLRVDDNFNIRDRRLFNPYFLGYIENVREVFGDNYYEWIMPYFTSRGDGIYFRTQSIQP</sequence>
<dbReference type="Proteomes" id="UP000011185">
    <property type="component" value="Unassembled WGS sequence"/>
</dbReference>
<keyword evidence="1" id="KW-0472">Membrane</keyword>
<dbReference type="OrthoDB" id="5226086at2759"/>
<keyword evidence="1" id="KW-0812">Transmembrane</keyword>
<proteinExistence type="predicted"/>